<dbReference type="Gene3D" id="3.40.50.410">
    <property type="entry name" value="von Willebrand factor, type A domain"/>
    <property type="match status" value="1"/>
</dbReference>
<dbReference type="PANTHER" id="PTHR10579">
    <property type="entry name" value="CALCIUM-ACTIVATED CHLORIDE CHANNEL REGULATOR"/>
    <property type="match status" value="1"/>
</dbReference>
<protein>
    <submittedName>
        <fullName evidence="2">von willebrand factor type A domain protein</fullName>
    </submittedName>
</protein>
<dbReference type="EMBL" id="MK500565">
    <property type="protein sequence ID" value="QBK91845.1"/>
    <property type="molecule type" value="Genomic_DNA"/>
</dbReference>
<dbReference type="PANTHER" id="PTHR10579:SF43">
    <property type="entry name" value="ZINC FINGER (C3HC4-TYPE RING FINGER) FAMILY PROTEIN"/>
    <property type="match status" value="1"/>
</dbReference>
<feature type="domain" description="VWFA" evidence="1">
    <location>
        <begin position="45"/>
        <end position="220"/>
    </location>
</feature>
<dbReference type="PROSITE" id="PS50234">
    <property type="entry name" value="VWFA"/>
    <property type="match status" value="1"/>
</dbReference>
<name>A0A481Z8N3_9VIRU</name>
<dbReference type="SUPFAM" id="SSF53300">
    <property type="entry name" value="vWA-like"/>
    <property type="match status" value="1"/>
</dbReference>
<sequence>MEARLRIESSTFKPGKKEKNVIAMASLRAVIIEDDDGDTSQDPIHLVAVIDVSKSMEDGKLDLVKASLTFVLEHLSERDTLGIVTFGNMALTAFSMTPMHTKGKLLARSKLDGMYPRGATNLSGGLLKGLDLLSKEDISTRGTLMLFTDGIPTRGIIDTPSLQKVVATHQREKNVQILGFGFGKDHDATMLEAVCSVTKSGTYYYIPDQESIGPQFAECLGGLLSLVVQNVELTIPTVPEYDVMHVWGDHKHRDSSGSYVLEIGDLYRDQQKDILFEILPKRETIEIWCYVSYFNVLTGQQRKMQPILLETTFVETEEEPLIDVEVRKHHHRVLVAAMMQWAFSSPETDLKVKRAEMRTLLAFLKQRFVEGDDLTPLLIEDIKHCLTGMVNYETYWDVGMSDLRTFSSSHTNQRSMSYSTPLQNEMVTGLLSSEAYLNASASLSAQKARSSASLGDSHLPNSA</sequence>
<evidence type="ECO:0000259" key="1">
    <source>
        <dbReference type="PROSITE" id="PS50234"/>
    </source>
</evidence>
<evidence type="ECO:0000313" key="2">
    <source>
        <dbReference type="EMBL" id="QBK91845.1"/>
    </source>
</evidence>
<reference evidence="2" key="1">
    <citation type="journal article" date="2019" name="MBio">
        <title>Virus Genomes from Deep Sea Sediments Expand the Ocean Megavirome and Support Independent Origins of Viral Gigantism.</title>
        <authorList>
            <person name="Backstrom D."/>
            <person name="Yutin N."/>
            <person name="Jorgensen S.L."/>
            <person name="Dharamshi J."/>
            <person name="Homa F."/>
            <person name="Zaremba-Niedwiedzka K."/>
            <person name="Spang A."/>
            <person name="Wolf Y.I."/>
            <person name="Koonin E.V."/>
            <person name="Ettema T.J."/>
        </authorList>
    </citation>
    <scope>NUCLEOTIDE SEQUENCE</scope>
</reference>
<dbReference type="InterPro" id="IPR036465">
    <property type="entry name" value="vWFA_dom_sf"/>
</dbReference>
<accession>A0A481Z8N3</accession>
<organism evidence="2">
    <name type="scientific">Pithovirus LCPAC304</name>
    <dbReference type="NCBI Taxonomy" id="2506594"/>
    <lineage>
        <taxon>Viruses</taxon>
        <taxon>Pithoviruses</taxon>
    </lineage>
</organism>
<dbReference type="Pfam" id="PF00092">
    <property type="entry name" value="VWA"/>
    <property type="match status" value="1"/>
</dbReference>
<dbReference type="SMART" id="SM00327">
    <property type="entry name" value="VWA"/>
    <property type="match status" value="1"/>
</dbReference>
<proteinExistence type="predicted"/>
<dbReference type="InterPro" id="IPR051266">
    <property type="entry name" value="CLCR"/>
</dbReference>
<gene>
    <name evidence="2" type="ORF">LCPAC304_01840</name>
</gene>
<dbReference type="InterPro" id="IPR002035">
    <property type="entry name" value="VWF_A"/>
</dbReference>